<dbReference type="InParanoid" id="E9HN57"/>
<dbReference type="HOGENOM" id="CLU_3052436_0_0_1"/>
<gene>
    <name evidence="1" type="ORF">DAPPUDRAFT_262531</name>
</gene>
<dbReference type="KEGG" id="dpx:DAPPUDRAFT_262531"/>
<reference evidence="1 2" key="1">
    <citation type="journal article" date="2011" name="Science">
        <title>The ecoresponsive genome of Daphnia pulex.</title>
        <authorList>
            <person name="Colbourne J.K."/>
            <person name="Pfrender M.E."/>
            <person name="Gilbert D."/>
            <person name="Thomas W.K."/>
            <person name="Tucker A."/>
            <person name="Oakley T.H."/>
            <person name="Tokishita S."/>
            <person name="Aerts A."/>
            <person name="Arnold G.J."/>
            <person name="Basu M.K."/>
            <person name="Bauer D.J."/>
            <person name="Caceres C.E."/>
            <person name="Carmel L."/>
            <person name="Casola C."/>
            <person name="Choi J.H."/>
            <person name="Detter J.C."/>
            <person name="Dong Q."/>
            <person name="Dusheyko S."/>
            <person name="Eads B.D."/>
            <person name="Frohlich T."/>
            <person name="Geiler-Samerotte K.A."/>
            <person name="Gerlach D."/>
            <person name="Hatcher P."/>
            <person name="Jogdeo S."/>
            <person name="Krijgsveld J."/>
            <person name="Kriventseva E.V."/>
            <person name="Kultz D."/>
            <person name="Laforsch C."/>
            <person name="Lindquist E."/>
            <person name="Lopez J."/>
            <person name="Manak J.R."/>
            <person name="Muller J."/>
            <person name="Pangilinan J."/>
            <person name="Patwardhan R.P."/>
            <person name="Pitluck S."/>
            <person name="Pritham E.J."/>
            <person name="Rechtsteiner A."/>
            <person name="Rho M."/>
            <person name="Rogozin I.B."/>
            <person name="Sakarya O."/>
            <person name="Salamov A."/>
            <person name="Schaack S."/>
            <person name="Shapiro H."/>
            <person name="Shiga Y."/>
            <person name="Skalitzky C."/>
            <person name="Smith Z."/>
            <person name="Souvorov A."/>
            <person name="Sung W."/>
            <person name="Tang Z."/>
            <person name="Tsuchiya D."/>
            <person name="Tu H."/>
            <person name="Vos H."/>
            <person name="Wang M."/>
            <person name="Wolf Y.I."/>
            <person name="Yamagata H."/>
            <person name="Yamada T."/>
            <person name="Ye Y."/>
            <person name="Shaw J.R."/>
            <person name="Andrews J."/>
            <person name="Crease T.J."/>
            <person name="Tang H."/>
            <person name="Lucas S.M."/>
            <person name="Robertson H.M."/>
            <person name="Bork P."/>
            <person name="Koonin E.V."/>
            <person name="Zdobnov E.M."/>
            <person name="Grigoriev I.V."/>
            <person name="Lynch M."/>
            <person name="Boore J.L."/>
        </authorList>
    </citation>
    <scope>NUCLEOTIDE SEQUENCE [LARGE SCALE GENOMIC DNA]</scope>
</reference>
<dbReference type="EMBL" id="GL732693">
    <property type="protein sequence ID" value="EFX66822.1"/>
    <property type="molecule type" value="Genomic_DNA"/>
</dbReference>
<protein>
    <submittedName>
        <fullName evidence="1">Uncharacterized protein</fullName>
    </submittedName>
</protein>
<evidence type="ECO:0000313" key="1">
    <source>
        <dbReference type="EMBL" id="EFX66822.1"/>
    </source>
</evidence>
<evidence type="ECO:0000313" key="2">
    <source>
        <dbReference type="Proteomes" id="UP000000305"/>
    </source>
</evidence>
<name>E9HN57_DAPPU</name>
<proteinExistence type="predicted"/>
<keyword evidence="2" id="KW-1185">Reference proteome</keyword>
<sequence length="54" mass="5766">MFFPSVPDATAFQKELCGAQAIQQTSAARSDLIQHGSSLTLIALSDQLSRIVDS</sequence>
<dbReference type="AlphaFoldDB" id="E9HN57"/>
<accession>E9HN57</accession>
<organism evidence="1 2">
    <name type="scientific">Daphnia pulex</name>
    <name type="common">Water flea</name>
    <dbReference type="NCBI Taxonomy" id="6669"/>
    <lineage>
        <taxon>Eukaryota</taxon>
        <taxon>Metazoa</taxon>
        <taxon>Ecdysozoa</taxon>
        <taxon>Arthropoda</taxon>
        <taxon>Crustacea</taxon>
        <taxon>Branchiopoda</taxon>
        <taxon>Diplostraca</taxon>
        <taxon>Cladocera</taxon>
        <taxon>Anomopoda</taxon>
        <taxon>Daphniidae</taxon>
        <taxon>Daphnia</taxon>
    </lineage>
</organism>
<dbReference type="Proteomes" id="UP000000305">
    <property type="component" value="Unassembled WGS sequence"/>
</dbReference>